<gene>
    <name evidence="1" type="ORF">GCM10007315_21560</name>
</gene>
<reference evidence="1" key="1">
    <citation type="journal article" date="2014" name="Int. J. Syst. Evol. Microbiol.">
        <title>Complete genome sequence of Corynebacterium casei LMG S-19264T (=DSM 44701T), isolated from a smear-ripened cheese.</title>
        <authorList>
            <consortium name="US DOE Joint Genome Institute (JGI-PGF)"/>
            <person name="Walter F."/>
            <person name="Albersmeier A."/>
            <person name="Kalinowski J."/>
            <person name="Ruckert C."/>
        </authorList>
    </citation>
    <scope>NUCLEOTIDE SEQUENCE</scope>
    <source>
        <strain evidence="1">KCTC 23310</strain>
    </source>
</reference>
<dbReference type="Proteomes" id="UP000638981">
    <property type="component" value="Unassembled WGS sequence"/>
</dbReference>
<dbReference type="EMBL" id="BMYJ01000006">
    <property type="protein sequence ID" value="GHC57747.1"/>
    <property type="molecule type" value="Genomic_DNA"/>
</dbReference>
<protein>
    <submittedName>
        <fullName evidence="1">Uncharacterized protein</fullName>
    </submittedName>
</protein>
<dbReference type="AlphaFoldDB" id="A0A918TPG7"/>
<proteinExistence type="predicted"/>
<accession>A0A918TPG7</accession>
<sequence length="167" mass="19311">MTALGLLENGQWTKHAEAILWRENPSEWNLDVVGHPMFKRAVETAIETMPPDIQAELDKLTRIDEVALDAAMERERNAHENPPQRTNGLTLFRTKTLSLTREKVAFGIQFDRKIQLDELFFRHWRLADGWLSPTDAKRALNIFHDPLAKAMRRAVMGRIFPETPFAH</sequence>
<reference evidence="1" key="2">
    <citation type="submission" date="2020-09" db="EMBL/GenBank/DDBJ databases">
        <authorList>
            <person name="Sun Q."/>
            <person name="Kim S."/>
        </authorList>
    </citation>
    <scope>NUCLEOTIDE SEQUENCE</scope>
    <source>
        <strain evidence="1">KCTC 23310</strain>
    </source>
</reference>
<keyword evidence="2" id="KW-1185">Reference proteome</keyword>
<evidence type="ECO:0000313" key="1">
    <source>
        <dbReference type="EMBL" id="GHC57747.1"/>
    </source>
</evidence>
<comment type="caution">
    <text evidence="1">The sequence shown here is derived from an EMBL/GenBank/DDBJ whole genome shotgun (WGS) entry which is preliminary data.</text>
</comment>
<evidence type="ECO:0000313" key="2">
    <source>
        <dbReference type="Proteomes" id="UP000638981"/>
    </source>
</evidence>
<name>A0A918TPG7_9RHOB</name>
<organism evidence="1 2">
    <name type="scientific">Neogemmobacter tilapiae</name>
    <dbReference type="NCBI Taxonomy" id="875041"/>
    <lineage>
        <taxon>Bacteria</taxon>
        <taxon>Pseudomonadati</taxon>
        <taxon>Pseudomonadota</taxon>
        <taxon>Alphaproteobacteria</taxon>
        <taxon>Rhodobacterales</taxon>
        <taxon>Paracoccaceae</taxon>
        <taxon>Neogemmobacter</taxon>
    </lineage>
</organism>